<dbReference type="GeneID" id="113873364"/>
<dbReference type="AlphaFoldDB" id="A0A8B8MHX5"/>
<dbReference type="Proteomes" id="UP000694853">
    <property type="component" value="Unplaced"/>
</dbReference>
<dbReference type="KEGG" id="aprc:113873364"/>
<accession>A0A8B8MHX5</accession>
<reference evidence="3" key="2">
    <citation type="submission" date="2025-08" db="UniProtKB">
        <authorList>
            <consortium name="RefSeq"/>
        </authorList>
    </citation>
    <scope>IDENTIFICATION</scope>
    <source>
        <tissue evidence="3">Young leaves</tissue>
    </source>
</reference>
<sequence>MAILFSTFPTLSVSNKKYFSLPTKPINNLTSKRHLILQTSFLCIGIGISLTPQLSLAQEAPSESLISSVENTKSWFQFYGDGFSIRVPPEFQDLMEPEDFNAGQSLYGDKAKTRTFSARFASSDGSEILSVVTRPTNQLKITFLQAQNITDLGSLNEVAKIFIPGGATLYSAKSIKVQEDEDLRTYYFYEFGKDEQHIALMAGVDSGKAFIAGATAPESKWDIDGEKLRSAAVSLTIL</sequence>
<evidence type="ECO:0000313" key="3">
    <source>
        <dbReference type="RefSeq" id="XP_027367262.1"/>
    </source>
</evidence>
<protein>
    <submittedName>
        <fullName evidence="3">Uncharacterized protein LOC113873364</fullName>
    </submittedName>
</protein>
<dbReference type="Pfam" id="PF01789">
    <property type="entry name" value="PsbP"/>
    <property type="match status" value="1"/>
</dbReference>
<dbReference type="InterPro" id="IPR002683">
    <property type="entry name" value="PsbP_C"/>
</dbReference>
<dbReference type="RefSeq" id="XP_027367262.1">
    <property type="nucleotide sequence ID" value="XM_027511461.1"/>
</dbReference>
<dbReference type="InterPro" id="IPR016123">
    <property type="entry name" value="Mog1/PsbP_a/b/a-sand"/>
</dbReference>
<dbReference type="GO" id="GO:0009654">
    <property type="term" value="C:photosystem II oxygen evolving complex"/>
    <property type="evidence" value="ECO:0007669"/>
    <property type="project" value="InterPro"/>
</dbReference>
<gene>
    <name evidence="3" type="primary">LOC113873364</name>
</gene>
<dbReference type="PANTHER" id="PTHR37764">
    <property type="entry name" value="KETOSE/ALDOSE ISOMERASE, PUTATIVE (MOG1/PSBP/DUF1795-LIKE PHOTOSYSTEM II REACTION CENTER PSBP FAMILY PROTEIN)-RELATED"/>
    <property type="match status" value="1"/>
</dbReference>
<dbReference type="SUPFAM" id="SSF55724">
    <property type="entry name" value="Mog1p/PsbP-like"/>
    <property type="match status" value="1"/>
</dbReference>
<dbReference type="GO" id="GO:0005509">
    <property type="term" value="F:calcium ion binding"/>
    <property type="evidence" value="ECO:0007669"/>
    <property type="project" value="InterPro"/>
</dbReference>
<keyword evidence="2" id="KW-1185">Reference proteome</keyword>
<dbReference type="PANTHER" id="PTHR37764:SF1">
    <property type="entry name" value="KETOSE_ALDOSE ISOMERASE, PUTATIVE (MOG1_PSBP_DUF1795-LIKE PHOTOSYSTEM II REACTION CENTER PSBP FAMILY PROTEIN)-RELATED"/>
    <property type="match status" value="1"/>
</dbReference>
<evidence type="ECO:0000259" key="1">
    <source>
        <dbReference type="Pfam" id="PF01789"/>
    </source>
</evidence>
<dbReference type="Gene3D" id="3.40.1000.10">
    <property type="entry name" value="Mog1/PsbP, alpha/beta/alpha sandwich"/>
    <property type="match status" value="1"/>
</dbReference>
<dbReference type="GO" id="GO:0015979">
    <property type="term" value="P:photosynthesis"/>
    <property type="evidence" value="ECO:0007669"/>
    <property type="project" value="InterPro"/>
</dbReference>
<feature type="domain" description="PsbP C-terminal" evidence="1">
    <location>
        <begin position="80"/>
        <end position="237"/>
    </location>
</feature>
<name>A0A8B8MHX5_ABRPR</name>
<organism evidence="2 3">
    <name type="scientific">Abrus precatorius</name>
    <name type="common">Indian licorice</name>
    <name type="synonym">Glycine abrus</name>
    <dbReference type="NCBI Taxonomy" id="3816"/>
    <lineage>
        <taxon>Eukaryota</taxon>
        <taxon>Viridiplantae</taxon>
        <taxon>Streptophyta</taxon>
        <taxon>Embryophyta</taxon>
        <taxon>Tracheophyta</taxon>
        <taxon>Spermatophyta</taxon>
        <taxon>Magnoliopsida</taxon>
        <taxon>eudicotyledons</taxon>
        <taxon>Gunneridae</taxon>
        <taxon>Pentapetalae</taxon>
        <taxon>rosids</taxon>
        <taxon>fabids</taxon>
        <taxon>Fabales</taxon>
        <taxon>Fabaceae</taxon>
        <taxon>Papilionoideae</taxon>
        <taxon>50 kb inversion clade</taxon>
        <taxon>NPAAA clade</taxon>
        <taxon>indigoferoid/millettioid clade</taxon>
        <taxon>Abreae</taxon>
        <taxon>Abrus</taxon>
    </lineage>
</organism>
<dbReference type="GO" id="GO:0009507">
    <property type="term" value="C:chloroplast"/>
    <property type="evidence" value="ECO:0007669"/>
    <property type="project" value="TreeGrafter"/>
</dbReference>
<proteinExistence type="predicted"/>
<reference evidence="2" key="1">
    <citation type="journal article" date="2019" name="Toxins">
        <title>Detection of Abrin-Like and Prepropulchellin-Like Toxin Genes and Transcripts Using Whole Genome Sequencing and Full-Length Transcript Sequencing of Abrus precatorius.</title>
        <authorList>
            <person name="Hovde B.T."/>
            <person name="Daligault H.E."/>
            <person name="Hanschen E.R."/>
            <person name="Kunde Y.A."/>
            <person name="Johnson M.B."/>
            <person name="Starkenburg S.R."/>
            <person name="Johnson S.L."/>
        </authorList>
    </citation>
    <scope>NUCLEOTIDE SEQUENCE [LARGE SCALE GENOMIC DNA]</scope>
</reference>
<evidence type="ECO:0000313" key="2">
    <source>
        <dbReference type="Proteomes" id="UP000694853"/>
    </source>
</evidence>
<dbReference type="GO" id="GO:0019898">
    <property type="term" value="C:extrinsic component of membrane"/>
    <property type="evidence" value="ECO:0007669"/>
    <property type="project" value="InterPro"/>
</dbReference>
<dbReference type="OrthoDB" id="1621991at2759"/>